<dbReference type="PROSITE" id="PS51683">
    <property type="entry name" value="SAM_OMT_II"/>
    <property type="match status" value="1"/>
</dbReference>
<dbReference type="InterPro" id="IPR029063">
    <property type="entry name" value="SAM-dependent_MTases_sf"/>
</dbReference>
<accession>A0ABC8TQ80</accession>
<evidence type="ECO:0000256" key="3">
    <source>
        <dbReference type="ARBA" id="ARBA00022691"/>
    </source>
</evidence>
<organism evidence="5 6">
    <name type="scientific">Ilex paraguariensis</name>
    <name type="common">yerba mate</name>
    <dbReference type="NCBI Taxonomy" id="185542"/>
    <lineage>
        <taxon>Eukaryota</taxon>
        <taxon>Viridiplantae</taxon>
        <taxon>Streptophyta</taxon>
        <taxon>Embryophyta</taxon>
        <taxon>Tracheophyta</taxon>
        <taxon>Spermatophyta</taxon>
        <taxon>Magnoliopsida</taxon>
        <taxon>eudicotyledons</taxon>
        <taxon>Gunneridae</taxon>
        <taxon>Pentapetalae</taxon>
        <taxon>asterids</taxon>
        <taxon>campanulids</taxon>
        <taxon>Aquifoliales</taxon>
        <taxon>Aquifoliaceae</taxon>
        <taxon>Ilex</taxon>
    </lineage>
</organism>
<dbReference type="GO" id="GO:0032259">
    <property type="term" value="P:methylation"/>
    <property type="evidence" value="ECO:0007669"/>
    <property type="project" value="UniProtKB-KW"/>
</dbReference>
<dbReference type="InterPro" id="IPR001077">
    <property type="entry name" value="COMT_C"/>
</dbReference>
<dbReference type="SUPFAM" id="SSF53335">
    <property type="entry name" value="S-adenosyl-L-methionine-dependent methyltransferases"/>
    <property type="match status" value="1"/>
</dbReference>
<name>A0ABC8TQ80_9AQUA</name>
<sequence>MANVGGGTRAVEKAIANAFPDLECTVFDLPHVVAGLEGNKNLSYAVGDTFEAIPTTDAVLLKVGSEFLFICIGLVELFPHGV</sequence>
<dbReference type="EMBL" id="CAUOFW020005802">
    <property type="protein sequence ID" value="CAK9171608.1"/>
    <property type="molecule type" value="Genomic_DNA"/>
</dbReference>
<dbReference type="Pfam" id="PF00891">
    <property type="entry name" value="Methyltransf_2"/>
    <property type="match status" value="1"/>
</dbReference>
<gene>
    <name evidence="5" type="ORF">ILEXP_LOCUS41188</name>
</gene>
<reference evidence="5 6" key="1">
    <citation type="submission" date="2024-02" db="EMBL/GenBank/DDBJ databases">
        <authorList>
            <person name="Vignale AGUSTIN F."/>
            <person name="Sosa J E."/>
            <person name="Modenutti C."/>
        </authorList>
    </citation>
    <scope>NUCLEOTIDE SEQUENCE [LARGE SCALE GENOMIC DNA]</scope>
</reference>
<proteinExistence type="predicted"/>
<dbReference type="InterPro" id="IPR016461">
    <property type="entry name" value="COMT-like"/>
</dbReference>
<dbReference type="Gene3D" id="3.40.50.150">
    <property type="entry name" value="Vaccinia Virus protein VP39"/>
    <property type="match status" value="1"/>
</dbReference>
<dbReference type="Proteomes" id="UP001642360">
    <property type="component" value="Unassembled WGS sequence"/>
</dbReference>
<keyword evidence="2" id="KW-0808">Transferase</keyword>
<evidence type="ECO:0000313" key="6">
    <source>
        <dbReference type="Proteomes" id="UP001642360"/>
    </source>
</evidence>
<comment type="caution">
    <text evidence="5">The sequence shown here is derived from an EMBL/GenBank/DDBJ whole genome shotgun (WGS) entry which is preliminary data.</text>
</comment>
<feature type="domain" description="O-methyltransferase C-terminal" evidence="4">
    <location>
        <begin position="2"/>
        <end position="62"/>
    </location>
</feature>
<keyword evidence="3" id="KW-0949">S-adenosyl-L-methionine</keyword>
<dbReference type="GO" id="GO:0008168">
    <property type="term" value="F:methyltransferase activity"/>
    <property type="evidence" value="ECO:0007669"/>
    <property type="project" value="UniProtKB-KW"/>
</dbReference>
<dbReference type="AlphaFoldDB" id="A0ABC8TQ80"/>
<evidence type="ECO:0000259" key="4">
    <source>
        <dbReference type="Pfam" id="PF00891"/>
    </source>
</evidence>
<dbReference type="PANTHER" id="PTHR11746">
    <property type="entry name" value="O-METHYLTRANSFERASE"/>
    <property type="match status" value="1"/>
</dbReference>
<evidence type="ECO:0000256" key="2">
    <source>
        <dbReference type="ARBA" id="ARBA00022679"/>
    </source>
</evidence>
<keyword evidence="1" id="KW-0489">Methyltransferase</keyword>
<protein>
    <recommendedName>
        <fullName evidence="4">O-methyltransferase C-terminal domain-containing protein</fullName>
    </recommendedName>
</protein>
<keyword evidence="6" id="KW-1185">Reference proteome</keyword>
<evidence type="ECO:0000313" key="5">
    <source>
        <dbReference type="EMBL" id="CAK9171608.1"/>
    </source>
</evidence>
<evidence type="ECO:0000256" key="1">
    <source>
        <dbReference type="ARBA" id="ARBA00022603"/>
    </source>
</evidence>